<sequence length="212" mass="22121">MKCDKQMMRLYAVTDRAWVGKMTLAQQVEAALQNGVTCVQLREKHLDKAAFLAEAKEMADLCHRYGVPFIVNDEVEIALASGADGVHVGQEDMAAADVRQKIGPEMILGVSAHTVEEALAAVRAGADYLGLGAVFTTSTKADAEAMPRATLEAICRAVEVPTVAIGGISEQNILQLKGSGVDGVAVVSAIFGAEDPGAAAARLAALSSQLAE</sequence>
<dbReference type="FunFam" id="3.20.20.70:FF:000096">
    <property type="entry name" value="Thiamine-phosphate synthase"/>
    <property type="match status" value="1"/>
</dbReference>
<dbReference type="RefSeq" id="WP_238316151.1">
    <property type="nucleotide sequence ID" value="NZ_BQKV01000021.1"/>
</dbReference>
<proteinExistence type="inferred from homology"/>
<feature type="binding site" evidence="9">
    <location>
        <position position="111"/>
    </location>
    <ligand>
        <name>4-amino-2-methyl-5-(diphosphooxymethyl)pyrimidine</name>
        <dbReference type="ChEBI" id="CHEBI:57841"/>
    </ligand>
</feature>
<dbReference type="GO" id="GO:0009228">
    <property type="term" value="P:thiamine biosynthetic process"/>
    <property type="evidence" value="ECO:0007669"/>
    <property type="project" value="UniProtKB-KW"/>
</dbReference>
<dbReference type="InterPro" id="IPR036206">
    <property type="entry name" value="ThiamineP_synth_sf"/>
</dbReference>
<evidence type="ECO:0000256" key="10">
    <source>
        <dbReference type="RuleBase" id="RU003826"/>
    </source>
</evidence>
<dbReference type="AlphaFoldDB" id="A0AA37MYD8"/>
<dbReference type="HAMAP" id="MF_00097">
    <property type="entry name" value="TMP_synthase"/>
    <property type="match status" value="1"/>
</dbReference>
<dbReference type="PANTHER" id="PTHR20857:SF15">
    <property type="entry name" value="THIAMINE-PHOSPHATE SYNTHASE"/>
    <property type="match status" value="1"/>
</dbReference>
<dbReference type="GO" id="GO:0000287">
    <property type="term" value="F:magnesium ion binding"/>
    <property type="evidence" value="ECO:0007669"/>
    <property type="project" value="UniProtKB-UniRule"/>
</dbReference>
<evidence type="ECO:0000256" key="1">
    <source>
        <dbReference type="ARBA" id="ARBA00005165"/>
    </source>
</evidence>
<name>A0AA37MYD8_9FIRM</name>
<gene>
    <name evidence="13" type="primary">thiE_1</name>
    <name evidence="9" type="synonym">thiE</name>
    <name evidence="13" type="ORF">JCM17207_05250</name>
</gene>
<evidence type="ECO:0000256" key="3">
    <source>
        <dbReference type="ARBA" id="ARBA00022723"/>
    </source>
</evidence>
<feature type="binding site" evidence="9">
    <location>
        <position position="92"/>
    </location>
    <ligand>
        <name>Mg(2+)</name>
        <dbReference type="ChEBI" id="CHEBI:18420"/>
    </ligand>
</feature>
<keyword evidence="3 9" id="KW-0479">Metal-binding</keyword>
<feature type="binding site" evidence="9">
    <location>
        <position position="167"/>
    </location>
    <ligand>
        <name>2-[(2R,5Z)-2-carboxy-4-methylthiazol-5(2H)-ylidene]ethyl phosphate</name>
        <dbReference type="ChEBI" id="CHEBI:62899"/>
    </ligand>
</feature>
<keyword evidence="4 9" id="KW-0460">Magnesium</keyword>
<comment type="catalytic activity">
    <reaction evidence="6 9 10">
        <text>4-methyl-5-(2-phosphooxyethyl)-thiazole + 4-amino-2-methyl-5-(diphosphooxymethyl)pyrimidine + H(+) = thiamine phosphate + diphosphate</text>
        <dbReference type="Rhea" id="RHEA:22328"/>
        <dbReference type="ChEBI" id="CHEBI:15378"/>
        <dbReference type="ChEBI" id="CHEBI:33019"/>
        <dbReference type="ChEBI" id="CHEBI:37575"/>
        <dbReference type="ChEBI" id="CHEBI:57841"/>
        <dbReference type="ChEBI" id="CHEBI:58296"/>
        <dbReference type="EC" id="2.5.1.3"/>
    </reaction>
</comment>
<evidence type="ECO:0000256" key="7">
    <source>
        <dbReference type="ARBA" id="ARBA00047851"/>
    </source>
</evidence>
<feature type="binding site" evidence="9">
    <location>
        <position position="72"/>
    </location>
    <ligand>
        <name>4-amino-2-methyl-5-(diphosphooxymethyl)pyrimidine</name>
        <dbReference type="ChEBI" id="CHEBI:57841"/>
    </ligand>
</feature>
<dbReference type="InterPro" id="IPR022998">
    <property type="entry name" value="ThiamineP_synth_TenI"/>
</dbReference>
<feature type="binding site" evidence="9">
    <location>
        <position position="140"/>
    </location>
    <ligand>
        <name>4-amino-2-methyl-5-(diphosphooxymethyl)pyrimidine</name>
        <dbReference type="ChEBI" id="CHEBI:57841"/>
    </ligand>
</feature>
<dbReference type="GO" id="GO:0009229">
    <property type="term" value="P:thiamine diphosphate biosynthetic process"/>
    <property type="evidence" value="ECO:0007669"/>
    <property type="project" value="UniProtKB-UniRule"/>
</dbReference>
<comment type="catalytic activity">
    <reaction evidence="7 9 10">
        <text>2-(2-carboxy-4-methylthiazol-5-yl)ethyl phosphate + 4-amino-2-methyl-5-(diphosphooxymethyl)pyrimidine + 2 H(+) = thiamine phosphate + CO2 + diphosphate</text>
        <dbReference type="Rhea" id="RHEA:47848"/>
        <dbReference type="ChEBI" id="CHEBI:15378"/>
        <dbReference type="ChEBI" id="CHEBI:16526"/>
        <dbReference type="ChEBI" id="CHEBI:33019"/>
        <dbReference type="ChEBI" id="CHEBI:37575"/>
        <dbReference type="ChEBI" id="CHEBI:57841"/>
        <dbReference type="ChEBI" id="CHEBI:62890"/>
        <dbReference type="EC" id="2.5.1.3"/>
    </reaction>
</comment>
<feature type="binding site" evidence="9">
    <location>
        <begin position="187"/>
        <end position="188"/>
    </location>
    <ligand>
        <name>2-[(2R,5Z)-2-carboxy-4-methylthiazol-5(2H)-ylidene]ethyl phosphate</name>
        <dbReference type="ChEBI" id="CHEBI:62899"/>
    </ligand>
</feature>
<comment type="similarity">
    <text evidence="9 10">Belongs to the thiamine-phosphate synthase family.</text>
</comment>
<evidence type="ECO:0000256" key="9">
    <source>
        <dbReference type="HAMAP-Rule" id="MF_00097"/>
    </source>
</evidence>
<dbReference type="NCBIfam" id="TIGR00693">
    <property type="entry name" value="thiE"/>
    <property type="match status" value="1"/>
</dbReference>
<evidence type="ECO:0000256" key="8">
    <source>
        <dbReference type="ARBA" id="ARBA00047883"/>
    </source>
</evidence>
<dbReference type="GO" id="GO:0004789">
    <property type="term" value="F:thiamine-phosphate diphosphorylase activity"/>
    <property type="evidence" value="ECO:0007669"/>
    <property type="project" value="UniProtKB-UniRule"/>
</dbReference>
<accession>A0AA37MYD8</accession>
<dbReference type="EMBL" id="BQKV01000021">
    <property type="protein sequence ID" value="GJN63900.1"/>
    <property type="molecule type" value="Genomic_DNA"/>
</dbReference>
<dbReference type="InterPro" id="IPR034291">
    <property type="entry name" value="TMP_synthase"/>
</dbReference>
<feature type="binding site" evidence="9">
    <location>
        <begin position="137"/>
        <end position="139"/>
    </location>
    <ligand>
        <name>2-[(2R,5Z)-2-carboxy-4-methylthiazol-5(2H)-ylidene]ethyl phosphate</name>
        <dbReference type="ChEBI" id="CHEBI:62899"/>
    </ligand>
</feature>
<dbReference type="SUPFAM" id="SSF51391">
    <property type="entry name" value="Thiamin phosphate synthase"/>
    <property type="match status" value="1"/>
</dbReference>
<dbReference type="Pfam" id="PF02581">
    <property type="entry name" value="TMP-TENI"/>
    <property type="match status" value="1"/>
</dbReference>
<comment type="caution">
    <text evidence="13">The sequence shown here is derived from an EMBL/GenBank/DDBJ whole genome shotgun (WGS) entry which is preliminary data.</text>
</comment>
<reference evidence="13" key="1">
    <citation type="journal article" date="2022" name="Int. J. Syst. Evol. Microbiol.">
        <title>Genome-based, phenotypic and chemotaxonomic classification of Faecalibacterium strains: proposal of three novel species Faecalibacterium duncaniae sp. nov., Faecalibacterium hattorii sp. nov. and Faecalibacterium gallinarum sp. nov. .</title>
        <authorList>
            <person name="Sakamoto M."/>
            <person name="Sakurai N."/>
            <person name="Tanno H."/>
            <person name="Iino T."/>
            <person name="Ohkuma M."/>
            <person name="Endo A."/>
        </authorList>
    </citation>
    <scope>NUCLEOTIDE SEQUENCE</scope>
    <source>
        <strain evidence="13">JCM 17207</strain>
    </source>
</reference>
<evidence type="ECO:0000256" key="5">
    <source>
        <dbReference type="ARBA" id="ARBA00022977"/>
    </source>
</evidence>
<dbReference type="CDD" id="cd00564">
    <property type="entry name" value="TMP_TenI"/>
    <property type="match status" value="1"/>
</dbReference>
<feature type="binding site" evidence="9">
    <location>
        <begin position="40"/>
        <end position="44"/>
    </location>
    <ligand>
        <name>4-amino-2-methyl-5-(diphosphooxymethyl)pyrimidine</name>
        <dbReference type="ChEBI" id="CHEBI:57841"/>
    </ligand>
</feature>
<evidence type="ECO:0000313" key="14">
    <source>
        <dbReference type="Proteomes" id="UP001055185"/>
    </source>
</evidence>
<evidence type="ECO:0000256" key="11">
    <source>
        <dbReference type="RuleBase" id="RU004253"/>
    </source>
</evidence>
<keyword evidence="14" id="KW-1185">Reference proteome</keyword>
<evidence type="ECO:0000256" key="6">
    <source>
        <dbReference type="ARBA" id="ARBA00047334"/>
    </source>
</evidence>
<evidence type="ECO:0000256" key="2">
    <source>
        <dbReference type="ARBA" id="ARBA00022679"/>
    </source>
</evidence>
<comment type="catalytic activity">
    <reaction evidence="8 9 10">
        <text>2-[(2R,5Z)-2-carboxy-4-methylthiazol-5(2H)-ylidene]ethyl phosphate + 4-amino-2-methyl-5-(diphosphooxymethyl)pyrimidine + 2 H(+) = thiamine phosphate + CO2 + diphosphate</text>
        <dbReference type="Rhea" id="RHEA:47844"/>
        <dbReference type="ChEBI" id="CHEBI:15378"/>
        <dbReference type="ChEBI" id="CHEBI:16526"/>
        <dbReference type="ChEBI" id="CHEBI:33019"/>
        <dbReference type="ChEBI" id="CHEBI:37575"/>
        <dbReference type="ChEBI" id="CHEBI:57841"/>
        <dbReference type="ChEBI" id="CHEBI:62899"/>
        <dbReference type="EC" id="2.5.1.3"/>
    </reaction>
</comment>
<comment type="function">
    <text evidence="9">Condenses 4-methyl-5-(beta-hydroxyethyl)thiazole monophosphate (THZ-P) and 2-methyl-4-amino-5-hydroxymethyl pyrimidine pyrophosphate (HMP-PP) to form thiamine monophosphate (TMP).</text>
</comment>
<protein>
    <recommendedName>
        <fullName evidence="9">Thiamine-phosphate synthase</fullName>
        <shortName evidence="9">TP synthase</shortName>
        <shortName evidence="9">TPS</shortName>
        <ecNumber evidence="9">2.5.1.3</ecNumber>
    </recommendedName>
    <alternativeName>
        <fullName evidence="9">Thiamine-phosphate pyrophosphorylase</fullName>
        <shortName evidence="9">TMP pyrophosphorylase</shortName>
        <shortName evidence="9">TMP-PPase</shortName>
    </alternativeName>
</protein>
<feature type="binding site" evidence="9">
    <location>
        <position position="73"/>
    </location>
    <ligand>
        <name>Mg(2+)</name>
        <dbReference type="ChEBI" id="CHEBI:18420"/>
    </ligand>
</feature>
<keyword evidence="2 9" id="KW-0808">Transferase</keyword>
<dbReference type="PANTHER" id="PTHR20857">
    <property type="entry name" value="THIAMINE-PHOSPHATE PYROPHOSPHORYLASE"/>
    <property type="match status" value="1"/>
</dbReference>
<dbReference type="Gene3D" id="3.20.20.70">
    <property type="entry name" value="Aldolase class I"/>
    <property type="match status" value="1"/>
</dbReference>
<keyword evidence="5 9" id="KW-0784">Thiamine biosynthesis</keyword>
<dbReference type="GO" id="GO:0005737">
    <property type="term" value="C:cytoplasm"/>
    <property type="evidence" value="ECO:0007669"/>
    <property type="project" value="TreeGrafter"/>
</dbReference>
<organism evidence="13 14">
    <name type="scientific">Faecalibacterium gallinarum</name>
    <dbReference type="NCBI Taxonomy" id="2903556"/>
    <lineage>
        <taxon>Bacteria</taxon>
        <taxon>Bacillati</taxon>
        <taxon>Bacillota</taxon>
        <taxon>Clostridia</taxon>
        <taxon>Eubacteriales</taxon>
        <taxon>Oscillospiraceae</taxon>
        <taxon>Faecalibacterium</taxon>
    </lineage>
</organism>
<dbReference type="Proteomes" id="UP001055185">
    <property type="component" value="Unassembled WGS sequence"/>
</dbReference>
<evidence type="ECO:0000256" key="4">
    <source>
        <dbReference type="ARBA" id="ARBA00022842"/>
    </source>
</evidence>
<evidence type="ECO:0000259" key="12">
    <source>
        <dbReference type="Pfam" id="PF02581"/>
    </source>
</evidence>
<dbReference type="EC" id="2.5.1.3" evidence="9"/>
<comment type="pathway">
    <text evidence="1 9 11">Cofactor biosynthesis; thiamine diphosphate biosynthesis; thiamine phosphate from 4-amino-2-methyl-5-diphosphomethylpyrimidine and 4-methyl-5-(2-phosphoethyl)-thiazole: step 1/1.</text>
</comment>
<evidence type="ECO:0000313" key="13">
    <source>
        <dbReference type="EMBL" id="GJN63900.1"/>
    </source>
</evidence>
<feature type="domain" description="Thiamine phosphate synthase/TenI" evidence="12">
    <location>
        <begin position="10"/>
        <end position="190"/>
    </location>
</feature>
<comment type="cofactor">
    <cofactor evidence="9">
        <name>Mg(2+)</name>
        <dbReference type="ChEBI" id="CHEBI:18420"/>
    </cofactor>
    <text evidence="9">Binds 1 Mg(2+) ion per subunit.</text>
</comment>
<dbReference type="InterPro" id="IPR013785">
    <property type="entry name" value="Aldolase_TIM"/>
</dbReference>